<dbReference type="InterPro" id="IPR013325">
    <property type="entry name" value="RNA_pol_sigma_r2"/>
</dbReference>
<dbReference type="SUPFAM" id="SSF88946">
    <property type="entry name" value="Sigma2 domain of RNA polymerase sigma factors"/>
    <property type="match status" value="1"/>
</dbReference>
<feature type="domain" description="RNA polymerase sigma-70 region 2" evidence="1">
    <location>
        <begin position="13"/>
        <end position="80"/>
    </location>
</feature>
<organism evidence="2 3">
    <name type="scientific">Mucilaginibacter yixingensis</name>
    <dbReference type="NCBI Taxonomy" id="1295612"/>
    <lineage>
        <taxon>Bacteria</taxon>
        <taxon>Pseudomonadati</taxon>
        <taxon>Bacteroidota</taxon>
        <taxon>Sphingobacteriia</taxon>
        <taxon>Sphingobacteriales</taxon>
        <taxon>Sphingobacteriaceae</taxon>
        <taxon>Mucilaginibacter</taxon>
    </lineage>
</organism>
<keyword evidence="3" id="KW-1185">Reference proteome</keyword>
<dbReference type="OrthoDB" id="1163416at2"/>
<proteinExistence type="predicted"/>
<dbReference type="RefSeq" id="WP_107830978.1">
    <property type="nucleotide sequence ID" value="NZ_CP160205.1"/>
</dbReference>
<keyword evidence="2" id="KW-0804">Transcription</keyword>
<comment type="caution">
    <text evidence="2">The sequence shown here is derived from an EMBL/GenBank/DDBJ whole genome shotgun (WGS) entry which is preliminary data.</text>
</comment>
<dbReference type="Proteomes" id="UP000244168">
    <property type="component" value="Unassembled WGS sequence"/>
</dbReference>
<evidence type="ECO:0000259" key="1">
    <source>
        <dbReference type="Pfam" id="PF04542"/>
    </source>
</evidence>
<evidence type="ECO:0000313" key="2">
    <source>
        <dbReference type="EMBL" id="PTQ93170.1"/>
    </source>
</evidence>
<sequence length="171" mass="19761">MAALTTEQLTVIYRRGFPQVARYVARHGGTCEEAKDIFQDALIILYEKTETPVNLKGEQMAYLMGIARHLWLRQHKQSSRQTGLDNLPETANEETEPSYAENKLLGYLQRAGRKCLDLLKAVYYDRMPMTDIAEKFDYSSPHSATVQKYKCLEKVRDTVKQKALTYEDFLE</sequence>
<keyword evidence="2" id="KW-0240">DNA-directed RNA polymerase</keyword>
<dbReference type="GO" id="GO:0000428">
    <property type="term" value="C:DNA-directed RNA polymerase complex"/>
    <property type="evidence" value="ECO:0007669"/>
    <property type="project" value="UniProtKB-KW"/>
</dbReference>
<accession>A0A2T5J5B3</accession>
<dbReference type="GO" id="GO:0003700">
    <property type="term" value="F:DNA-binding transcription factor activity"/>
    <property type="evidence" value="ECO:0007669"/>
    <property type="project" value="InterPro"/>
</dbReference>
<name>A0A2T5J5B3_9SPHI</name>
<dbReference type="InterPro" id="IPR007627">
    <property type="entry name" value="RNA_pol_sigma70_r2"/>
</dbReference>
<reference evidence="2 3" key="1">
    <citation type="submission" date="2018-04" db="EMBL/GenBank/DDBJ databases">
        <title>Genomic Encyclopedia of Archaeal and Bacterial Type Strains, Phase II (KMG-II): from individual species to whole genera.</title>
        <authorList>
            <person name="Goeker M."/>
        </authorList>
    </citation>
    <scope>NUCLEOTIDE SEQUENCE [LARGE SCALE GENOMIC DNA]</scope>
    <source>
        <strain evidence="2 3">DSM 26809</strain>
    </source>
</reference>
<dbReference type="Pfam" id="PF04542">
    <property type="entry name" value="Sigma70_r2"/>
    <property type="match status" value="1"/>
</dbReference>
<dbReference type="GO" id="GO:0006352">
    <property type="term" value="P:DNA-templated transcription initiation"/>
    <property type="evidence" value="ECO:0007669"/>
    <property type="project" value="InterPro"/>
</dbReference>
<dbReference type="EMBL" id="QAOQ01000009">
    <property type="protein sequence ID" value="PTQ93170.1"/>
    <property type="molecule type" value="Genomic_DNA"/>
</dbReference>
<protein>
    <submittedName>
        <fullName evidence="2">DNA-directed RNA polymerase specialized sigma24 family protein</fullName>
    </submittedName>
</protein>
<evidence type="ECO:0000313" key="3">
    <source>
        <dbReference type="Proteomes" id="UP000244168"/>
    </source>
</evidence>
<dbReference type="Gene3D" id="1.10.1740.10">
    <property type="match status" value="1"/>
</dbReference>
<gene>
    <name evidence="2" type="ORF">C8P68_10942</name>
</gene>
<dbReference type="AlphaFoldDB" id="A0A2T5J5B3"/>